<comment type="caution">
    <text evidence="2">The sequence shown here is derived from an EMBL/GenBank/DDBJ whole genome shotgun (WGS) entry which is preliminary data.</text>
</comment>
<sequence>MPAGDDDYSRGVFEVWKSLSPPLNINKQLAAVTNTDKREINCGDRDAYRESQKEENDHNRNKDREARERQDGERRDETGQFLQEIRWALDASRSKIHSSTHGSIVPSQ</sequence>
<feature type="non-terminal residue" evidence="2">
    <location>
        <position position="1"/>
    </location>
</feature>
<keyword evidence="3" id="KW-1185">Reference proteome</keyword>
<reference evidence="2" key="1">
    <citation type="submission" date="2023-04" db="EMBL/GenBank/DDBJ databases">
        <title>Chromosome-level genome of Chaenocephalus aceratus.</title>
        <authorList>
            <person name="Park H."/>
        </authorList>
    </citation>
    <scope>NUCLEOTIDE SEQUENCE</scope>
    <source>
        <strain evidence="2">DE</strain>
        <tissue evidence="2">Muscle</tissue>
    </source>
</reference>
<accession>A0AAD9FJH1</accession>
<dbReference type="AlphaFoldDB" id="A0AAD9FJH1"/>
<protein>
    <submittedName>
        <fullName evidence="2">Protein ENL</fullName>
    </submittedName>
</protein>
<feature type="compositionally biased region" description="Basic and acidic residues" evidence="1">
    <location>
        <begin position="44"/>
        <end position="78"/>
    </location>
</feature>
<dbReference type="Proteomes" id="UP001228049">
    <property type="component" value="Unassembled WGS sequence"/>
</dbReference>
<name>A0AAD9FJH1_DISEL</name>
<proteinExistence type="predicted"/>
<evidence type="ECO:0000256" key="1">
    <source>
        <dbReference type="SAM" id="MobiDB-lite"/>
    </source>
</evidence>
<dbReference type="EMBL" id="JASDAP010000004">
    <property type="protein sequence ID" value="KAK1904069.1"/>
    <property type="molecule type" value="Genomic_DNA"/>
</dbReference>
<feature type="region of interest" description="Disordered" evidence="1">
    <location>
        <begin position="44"/>
        <end position="80"/>
    </location>
</feature>
<gene>
    <name evidence="2" type="ORF">KUDE01_011254</name>
</gene>
<evidence type="ECO:0000313" key="2">
    <source>
        <dbReference type="EMBL" id="KAK1904069.1"/>
    </source>
</evidence>
<evidence type="ECO:0000313" key="3">
    <source>
        <dbReference type="Proteomes" id="UP001228049"/>
    </source>
</evidence>
<organism evidence="2 3">
    <name type="scientific">Dissostichus eleginoides</name>
    <name type="common">Patagonian toothfish</name>
    <name type="synonym">Dissostichus amissus</name>
    <dbReference type="NCBI Taxonomy" id="100907"/>
    <lineage>
        <taxon>Eukaryota</taxon>
        <taxon>Metazoa</taxon>
        <taxon>Chordata</taxon>
        <taxon>Craniata</taxon>
        <taxon>Vertebrata</taxon>
        <taxon>Euteleostomi</taxon>
        <taxon>Actinopterygii</taxon>
        <taxon>Neopterygii</taxon>
        <taxon>Teleostei</taxon>
        <taxon>Neoteleostei</taxon>
        <taxon>Acanthomorphata</taxon>
        <taxon>Eupercaria</taxon>
        <taxon>Perciformes</taxon>
        <taxon>Notothenioidei</taxon>
        <taxon>Nototheniidae</taxon>
        <taxon>Dissostichus</taxon>
    </lineage>
</organism>